<accession>A0A2G6EBC5</accession>
<protein>
    <submittedName>
        <fullName evidence="1">Uncharacterized protein</fullName>
    </submittedName>
</protein>
<evidence type="ECO:0000313" key="1">
    <source>
        <dbReference type="EMBL" id="PID59058.1"/>
    </source>
</evidence>
<name>A0A2G6EBC5_9BACT</name>
<dbReference type="Proteomes" id="UP000229740">
    <property type="component" value="Unassembled WGS sequence"/>
</dbReference>
<dbReference type="EMBL" id="PDPS01000020">
    <property type="protein sequence ID" value="PID59058.1"/>
    <property type="molecule type" value="Genomic_DNA"/>
</dbReference>
<sequence>MNYVYRVRNAKDVFALNPGGPSLAMTQSIFPYSCTPLWGRNGKKFFFKKTECLLQDVKKPCQPAVEFFDAFC</sequence>
<reference evidence="1 2" key="1">
    <citation type="submission" date="2017-10" db="EMBL/GenBank/DDBJ databases">
        <title>Novel microbial diversity and functional potential in the marine mammal oral microbiome.</title>
        <authorList>
            <person name="Dudek N.K."/>
            <person name="Sun C.L."/>
            <person name="Burstein D."/>
            <person name="Kantor R.S."/>
            <person name="Aliaga Goltsman D.S."/>
            <person name="Bik E.M."/>
            <person name="Thomas B.C."/>
            <person name="Banfield J.F."/>
            <person name="Relman D.A."/>
        </authorList>
    </citation>
    <scope>NUCLEOTIDE SEQUENCE [LARGE SCALE GENOMIC DNA]</scope>
    <source>
        <strain evidence="1">DOLZORAL124_49_17</strain>
    </source>
</reference>
<comment type="caution">
    <text evidence="1">The sequence shown here is derived from an EMBL/GenBank/DDBJ whole genome shotgun (WGS) entry which is preliminary data.</text>
</comment>
<dbReference type="AlphaFoldDB" id="A0A2G6EBC5"/>
<proteinExistence type="predicted"/>
<evidence type="ECO:0000313" key="2">
    <source>
        <dbReference type="Proteomes" id="UP000229740"/>
    </source>
</evidence>
<organism evidence="1 2">
    <name type="scientific">candidate division KSB3 bacterium</name>
    <dbReference type="NCBI Taxonomy" id="2044937"/>
    <lineage>
        <taxon>Bacteria</taxon>
        <taxon>candidate division KSB3</taxon>
    </lineage>
</organism>
<gene>
    <name evidence="1" type="ORF">CSB45_01225</name>
</gene>